<organism evidence="2 3">
    <name type="scientific">Haematococcus lacustris</name>
    <name type="common">Green alga</name>
    <name type="synonym">Haematococcus pluvialis</name>
    <dbReference type="NCBI Taxonomy" id="44745"/>
    <lineage>
        <taxon>Eukaryota</taxon>
        <taxon>Viridiplantae</taxon>
        <taxon>Chlorophyta</taxon>
        <taxon>core chlorophytes</taxon>
        <taxon>Chlorophyceae</taxon>
        <taxon>CS clade</taxon>
        <taxon>Chlamydomonadales</taxon>
        <taxon>Haematococcaceae</taxon>
        <taxon>Haematococcus</taxon>
    </lineage>
</organism>
<keyword evidence="3" id="KW-1185">Reference proteome</keyword>
<proteinExistence type="predicted"/>
<feature type="non-terminal residue" evidence="2">
    <location>
        <position position="1"/>
    </location>
</feature>
<comment type="caution">
    <text evidence="2">The sequence shown here is derived from an EMBL/GenBank/DDBJ whole genome shotgun (WGS) entry which is preliminary data.</text>
</comment>
<name>A0A6A0AP12_HAELA</name>
<dbReference type="EMBL" id="BLLF01008560">
    <property type="protein sequence ID" value="GFH33427.1"/>
    <property type="molecule type" value="Genomic_DNA"/>
</dbReference>
<sequence>MHFRTVHAITTPVQTHCVSLHHGHLNTSFRPMSTSEEAMQRSLIPFWPRFGVPNQAATALAPMSERVKLTAVGVALSHDPEATVTQTKDSLFKLVNKSWQEAQYPAHPDRQAVRVRLQAWFASRWQAKQQKFMDLQDMYFTATFQQKLPDEYLLLRSECKQLWQSVATQQQSSQQSTSQVASATSTQHQVQTQQQQRRGQSQGL</sequence>
<feature type="region of interest" description="Disordered" evidence="1">
    <location>
        <begin position="174"/>
        <end position="204"/>
    </location>
</feature>
<feature type="non-terminal residue" evidence="2">
    <location>
        <position position="204"/>
    </location>
</feature>
<evidence type="ECO:0000256" key="1">
    <source>
        <dbReference type="SAM" id="MobiDB-lite"/>
    </source>
</evidence>
<reference evidence="2 3" key="1">
    <citation type="submission" date="2020-02" db="EMBL/GenBank/DDBJ databases">
        <title>Draft genome sequence of Haematococcus lacustris strain NIES-144.</title>
        <authorList>
            <person name="Morimoto D."/>
            <person name="Nakagawa S."/>
            <person name="Yoshida T."/>
            <person name="Sawayama S."/>
        </authorList>
    </citation>
    <scope>NUCLEOTIDE SEQUENCE [LARGE SCALE GENOMIC DNA]</scope>
    <source>
        <strain evidence="2 3">NIES-144</strain>
    </source>
</reference>
<dbReference type="Proteomes" id="UP000485058">
    <property type="component" value="Unassembled WGS sequence"/>
</dbReference>
<evidence type="ECO:0000313" key="3">
    <source>
        <dbReference type="Proteomes" id="UP000485058"/>
    </source>
</evidence>
<gene>
    <name evidence="2" type="ORF">HaLaN_32799</name>
</gene>
<protein>
    <submittedName>
        <fullName evidence="2">Uncharacterized protein</fullName>
    </submittedName>
</protein>
<dbReference type="AlphaFoldDB" id="A0A6A0AP12"/>
<accession>A0A6A0AP12</accession>
<evidence type="ECO:0000313" key="2">
    <source>
        <dbReference type="EMBL" id="GFH33427.1"/>
    </source>
</evidence>